<dbReference type="HAMAP" id="MF_00386">
    <property type="entry name" value="UPF0161_YidD"/>
    <property type="match status" value="1"/>
</dbReference>
<sequence>MYKLFAHFLIALVRVYQAIISPYFPNACRYNPTCSQYMIEAIQEWGIWKGTRLGLKRIASCHPWGGSGHDPVPRKNEPR</sequence>
<comment type="function">
    <text evidence="1">Could be involved in insertion of integral membrane proteins into the membrane.</text>
</comment>
<dbReference type="InterPro" id="IPR002696">
    <property type="entry name" value="Membr_insert_effic_factor_YidD"/>
</dbReference>
<comment type="similarity">
    <text evidence="1">Belongs to the UPF0161 family.</text>
</comment>
<dbReference type="PANTHER" id="PTHR33383:SF1">
    <property type="entry name" value="MEMBRANE PROTEIN INSERTION EFFICIENCY FACTOR-RELATED"/>
    <property type="match status" value="1"/>
</dbReference>
<dbReference type="RefSeq" id="WP_283345021.1">
    <property type="nucleotide sequence ID" value="NZ_JASHIF010000010.1"/>
</dbReference>
<keyword evidence="3" id="KW-1185">Reference proteome</keyword>
<accession>A0ABT6YAL0</accession>
<dbReference type="SMART" id="SM01234">
    <property type="entry name" value="Haemolytic"/>
    <property type="match status" value="1"/>
</dbReference>
<comment type="subcellular location">
    <subcellularLocation>
        <location evidence="1">Cell membrane</location>
        <topology evidence="1">Peripheral membrane protein</topology>
        <orientation evidence="1">Cytoplasmic side</orientation>
    </subcellularLocation>
</comment>
<keyword evidence="1" id="KW-1003">Cell membrane</keyword>
<keyword evidence="1" id="KW-0472">Membrane</keyword>
<gene>
    <name evidence="2" type="primary">yidD</name>
    <name evidence="2" type="ORF">QM524_13590</name>
</gene>
<reference evidence="2 3" key="1">
    <citation type="submission" date="2023-05" db="EMBL/GenBank/DDBJ databases">
        <title>Novel species of genus Flectobacillus isolated from stream in China.</title>
        <authorList>
            <person name="Lu H."/>
        </authorList>
    </citation>
    <scope>NUCLEOTIDE SEQUENCE [LARGE SCALE GENOMIC DNA]</scope>
    <source>
        <strain evidence="2 3">KCTC 42575</strain>
    </source>
</reference>
<proteinExistence type="inferred from homology"/>
<dbReference type="Proteomes" id="UP001236507">
    <property type="component" value="Unassembled WGS sequence"/>
</dbReference>
<protein>
    <recommendedName>
        <fullName evidence="1">Putative membrane protein insertion efficiency factor</fullName>
    </recommendedName>
</protein>
<dbReference type="PANTHER" id="PTHR33383">
    <property type="entry name" value="MEMBRANE PROTEIN INSERTION EFFICIENCY FACTOR-RELATED"/>
    <property type="match status" value="1"/>
</dbReference>
<evidence type="ECO:0000313" key="2">
    <source>
        <dbReference type="EMBL" id="MDI9860246.1"/>
    </source>
</evidence>
<name>A0ABT6YAL0_9BACT</name>
<dbReference type="NCBIfam" id="TIGR00278">
    <property type="entry name" value="membrane protein insertion efficiency factor YidD"/>
    <property type="match status" value="1"/>
</dbReference>
<evidence type="ECO:0000256" key="1">
    <source>
        <dbReference type="HAMAP-Rule" id="MF_00386"/>
    </source>
</evidence>
<dbReference type="Pfam" id="PF01809">
    <property type="entry name" value="YidD"/>
    <property type="match status" value="1"/>
</dbReference>
<organism evidence="2 3">
    <name type="scientific">Flectobacillus roseus</name>
    <dbReference type="NCBI Taxonomy" id="502259"/>
    <lineage>
        <taxon>Bacteria</taxon>
        <taxon>Pseudomonadati</taxon>
        <taxon>Bacteroidota</taxon>
        <taxon>Cytophagia</taxon>
        <taxon>Cytophagales</taxon>
        <taxon>Flectobacillaceae</taxon>
        <taxon>Flectobacillus</taxon>
    </lineage>
</organism>
<dbReference type="EMBL" id="JASHIF010000010">
    <property type="protein sequence ID" value="MDI9860246.1"/>
    <property type="molecule type" value="Genomic_DNA"/>
</dbReference>
<evidence type="ECO:0000313" key="3">
    <source>
        <dbReference type="Proteomes" id="UP001236507"/>
    </source>
</evidence>
<comment type="caution">
    <text evidence="2">The sequence shown here is derived from an EMBL/GenBank/DDBJ whole genome shotgun (WGS) entry which is preliminary data.</text>
</comment>